<dbReference type="EMBL" id="AZBU02000006">
    <property type="protein sequence ID" value="TKR73808.1"/>
    <property type="molecule type" value="Genomic_DNA"/>
</dbReference>
<protein>
    <submittedName>
        <fullName evidence="1">Uncharacterized protein</fullName>
    </submittedName>
</protein>
<dbReference type="AlphaFoldDB" id="A0A4U5MVM5"/>
<name>A0A4U5MVM5_STECR</name>
<sequence length="190" mass="22457">MAFLDTSLWSKVGECHKGQRIYNGYLDLATVENQLHENRWLQKMNLHLSSIVELQQLIEIFKTKFWLTKNLDFTAECSFTLADIEALGFQETNLKAWPKTLVMKSYKNHKAIQIVEFEPWFEEVFILIRVSFVFPSFLRNMPSLSILYLASKSTYYIKCFLEVLRNDLYDFLKCGRNVNMVTTFIPTREK</sequence>
<reference evidence="1 2" key="1">
    <citation type="journal article" date="2015" name="Genome Biol.">
        <title>Comparative genomics of Steinernema reveals deeply conserved gene regulatory networks.</title>
        <authorList>
            <person name="Dillman A.R."/>
            <person name="Macchietto M."/>
            <person name="Porter C.F."/>
            <person name="Rogers A."/>
            <person name="Williams B."/>
            <person name="Antoshechkin I."/>
            <person name="Lee M.M."/>
            <person name="Goodwin Z."/>
            <person name="Lu X."/>
            <person name="Lewis E.E."/>
            <person name="Goodrich-Blair H."/>
            <person name="Stock S.P."/>
            <person name="Adams B.J."/>
            <person name="Sternberg P.W."/>
            <person name="Mortazavi A."/>
        </authorList>
    </citation>
    <scope>NUCLEOTIDE SEQUENCE [LARGE SCALE GENOMIC DNA]</scope>
    <source>
        <strain evidence="1 2">ALL</strain>
    </source>
</reference>
<comment type="caution">
    <text evidence="1">The sequence shown here is derived from an EMBL/GenBank/DDBJ whole genome shotgun (WGS) entry which is preliminary data.</text>
</comment>
<accession>A0A4U5MVM5</accession>
<proteinExistence type="predicted"/>
<reference evidence="1 2" key="2">
    <citation type="journal article" date="2019" name="G3 (Bethesda)">
        <title>Hybrid Assembly of the Genome of the Entomopathogenic Nematode Steinernema carpocapsae Identifies the X-Chromosome.</title>
        <authorList>
            <person name="Serra L."/>
            <person name="Macchietto M."/>
            <person name="Macias-Munoz A."/>
            <person name="McGill C.J."/>
            <person name="Rodriguez I.M."/>
            <person name="Rodriguez B."/>
            <person name="Murad R."/>
            <person name="Mortazavi A."/>
        </authorList>
    </citation>
    <scope>NUCLEOTIDE SEQUENCE [LARGE SCALE GENOMIC DNA]</scope>
    <source>
        <strain evidence="1 2">ALL</strain>
    </source>
</reference>
<keyword evidence="2" id="KW-1185">Reference proteome</keyword>
<evidence type="ECO:0000313" key="2">
    <source>
        <dbReference type="Proteomes" id="UP000298663"/>
    </source>
</evidence>
<dbReference type="Proteomes" id="UP000298663">
    <property type="component" value="Unassembled WGS sequence"/>
</dbReference>
<organism evidence="1 2">
    <name type="scientific">Steinernema carpocapsae</name>
    <name type="common">Entomopathogenic nematode</name>
    <dbReference type="NCBI Taxonomy" id="34508"/>
    <lineage>
        <taxon>Eukaryota</taxon>
        <taxon>Metazoa</taxon>
        <taxon>Ecdysozoa</taxon>
        <taxon>Nematoda</taxon>
        <taxon>Chromadorea</taxon>
        <taxon>Rhabditida</taxon>
        <taxon>Tylenchina</taxon>
        <taxon>Panagrolaimomorpha</taxon>
        <taxon>Strongyloidoidea</taxon>
        <taxon>Steinernematidae</taxon>
        <taxon>Steinernema</taxon>
    </lineage>
</organism>
<gene>
    <name evidence="1" type="ORF">L596_021076</name>
</gene>
<evidence type="ECO:0000313" key="1">
    <source>
        <dbReference type="EMBL" id="TKR73808.1"/>
    </source>
</evidence>